<keyword evidence="1" id="KW-0963">Cytoplasm</keyword>
<dbReference type="PANTHER" id="PTHR33317">
    <property type="entry name" value="POLYNUCLEOTIDYL TRANSFERASE, RIBONUCLEASE H-LIKE SUPERFAMILY PROTEIN"/>
    <property type="match status" value="1"/>
</dbReference>
<evidence type="ECO:0000256" key="1">
    <source>
        <dbReference type="ARBA" id="ARBA00022490"/>
    </source>
</evidence>
<protein>
    <recommendedName>
        <fullName evidence="5">YqgF/RNase H-like domain-containing protein</fullName>
    </recommendedName>
</protein>
<reference evidence="6" key="1">
    <citation type="journal article" date="2014" name="Front. Microbiol.">
        <title>High frequency of phylogenetically diverse reductive dehalogenase-homologous genes in deep subseafloor sedimentary metagenomes.</title>
        <authorList>
            <person name="Kawai M."/>
            <person name="Futagami T."/>
            <person name="Toyoda A."/>
            <person name="Takaki Y."/>
            <person name="Nishi S."/>
            <person name="Hori S."/>
            <person name="Arai W."/>
            <person name="Tsubouchi T."/>
            <person name="Morono Y."/>
            <person name="Uchiyama I."/>
            <person name="Ito T."/>
            <person name="Fujiyama A."/>
            <person name="Inagaki F."/>
            <person name="Takami H."/>
        </authorList>
    </citation>
    <scope>NUCLEOTIDE SEQUENCE</scope>
    <source>
        <strain evidence="6">Expedition CK06-06</strain>
    </source>
</reference>
<keyword evidence="2" id="KW-0690">Ribosome biogenesis</keyword>
<name>X1CDT3_9ZZZZ</name>
<dbReference type="GO" id="GO:0000967">
    <property type="term" value="P:rRNA 5'-end processing"/>
    <property type="evidence" value="ECO:0007669"/>
    <property type="project" value="TreeGrafter"/>
</dbReference>
<feature type="domain" description="YqgF/RNase H-like" evidence="5">
    <location>
        <begin position="2"/>
        <end position="87"/>
    </location>
</feature>
<dbReference type="Gene3D" id="3.30.420.140">
    <property type="entry name" value="YqgF/RNase H-like domain"/>
    <property type="match status" value="1"/>
</dbReference>
<gene>
    <name evidence="6" type="ORF">S01H4_62452</name>
</gene>
<dbReference type="Pfam" id="PF03652">
    <property type="entry name" value="RuvX"/>
    <property type="match status" value="1"/>
</dbReference>
<feature type="non-terminal residue" evidence="6">
    <location>
        <position position="113"/>
    </location>
</feature>
<dbReference type="CDD" id="cd16964">
    <property type="entry name" value="YqgF"/>
    <property type="match status" value="1"/>
</dbReference>
<dbReference type="EMBL" id="BART01037281">
    <property type="protein sequence ID" value="GAH06431.1"/>
    <property type="molecule type" value="Genomic_DNA"/>
</dbReference>
<dbReference type="PANTHER" id="PTHR33317:SF4">
    <property type="entry name" value="POLYNUCLEOTIDYL TRANSFERASE, RIBONUCLEASE H-LIKE SUPERFAMILY PROTEIN"/>
    <property type="match status" value="1"/>
</dbReference>
<evidence type="ECO:0000256" key="4">
    <source>
        <dbReference type="ARBA" id="ARBA00022801"/>
    </source>
</evidence>
<dbReference type="SUPFAM" id="SSF53098">
    <property type="entry name" value="Ribonuclease H-like"/>
    <property type="match status" value="1"/>
</dbReference>
<dbReference type="NCBIfam" id="TIGR00250">
    <property type="entry name" value="RNAse_H_YqgF"/>
    <property type="match status" value="1"/>
</dbReference>
<evidence type="ECO:0000256" key="2">
    <source>
        <dbReference type="ARBA" id="ARBA00022517"/>
    </source>
</evidence>
<dbReference type="InterPro" id="IPR006641">
    <property type="entry name" value="YqgF/RNaseH-like_dom"/>
</dbReference>
<evidence type="ECO:0000313" key="6">
    <source>
        <dbReference type="EMBL" id="GAH06431.1"/>
    </source>
</evidence>
<dbReference type="InterPro" id="IPR012337">
    <property type="entry name" value="RNaseH-like_sf"/>
</dbReference>
<dbReference type="InterPro" id="IPR037027">
    <property type="entry name" value="YqgF/RNaseH-like_dom_sf"/>
</dbReference>
<evidence type="ECO:0000256" key="3">
    <source>
        <dbReference type="ARBA" id="ARBA00022722"/>
    </source>
</evidence>
<organism evidence="6">
    <name type="scientific">marine sediment metagenome</name>
    <dbReference type="NCBI Taxonomy" id="412755"/>
    <lineage>
        <taxon>unclassified sequences</taxon>
        <taxon>metagenomes</taxon>
        <taxon>ecological metagenomes</taxon>
    </lineage>
</organism>
<dbReference type="GO" id="GO:0005829">
    <property type="term" value="C:cytosol"/>
    <property type="evidence" value="ECO:0007669"/>
    <property type="project" value="TreeGrafter"/>
</dbReference>
<sequence>MALSDPQGILASPFTIINCRGKESDIEAITSIINQHDVKQIVVGLPRSMDGSLGNQAEKVMAFVQELRNHTEVPVEFRDERLTTVSARRLMRSVNTRKPKKKARHDAIAAALI</sequence>
<keyword evidence="4" id="KW-0378">Hydrolase</keyword>
<accession>X1CDT3</accession>
<evidence type="ECO:0000259" key="5">
    <source>
        <dbReference type="SMART" id="SM00732"/>
    </source>
</evidence>
<dbReference type="GO" id="GO:0016787">
    <property type="term" value="F:hydrolase activity"/>
    <property type="evidence" value="ECO:0007669"/>
    <property type="project" value="UniProtKB-KW"/>
</dbReference>
<dbReference type="AlphaFoldDB" id="X1CDT3"/>
<dbReference type="InterPro" id="IPR005227">
    <property type="entry name" value="YqgF"/>
</dbReference>
<dbReference type="SMART" id="SM00732">
    <property type="entry name" value="YqgFc"/>
    <property type="match status" value="1"/>
</dbReference>
<dbReference type="GO" id="GO:0004518">
    <property type="term" value="F:nuclease activity"/>
    <property type="evidence" value="ECO:0007669"/>
    <property type="project" value="UniProtKB-KW"/>
</dbReference>
<keyword evidence="3" id="KW-0540">Nuclease</keyword>
<proteinExistence type="predicted"/>
<comment type="caution">
    <text evidence="6">The sequence shown here is derived from an EMBL/GenBank/DDBJ whole genome shotgun (WGS) entry which is preliminary data.</text>
</comment>